<dbReference type="STRING" id="411483.FAEPRAA2165_01587"/>
<dbReference type="GO" id="GO:0071949">
    <property type="term" value="F:FAD binding"/>
    <property type="evidence" value="ECO:0007669"/>
    <property type="project" value="InterPro"/>
</dbReference>
<sequence>MMTHPTEGRAFFLHNSAIKSFLLNLPDLRQSFQWHYKGFCDKIKVAIEKREVLRMMTIREYKRAESLEEAWQLNQKRNNRVIGGMIWLKMENINVGTAIDLSGLGLDKIEETAEGFSIGAMVPLRQIELHEGLNAYTEGAVRESVRHIVGVQLRNLATVGGSIYSRFGFSDVLTMFLALNASVELYKGGIVPLSEYAQRPYDRDILVRVIVPKEQAAFCYQSVRNSQTDFPVLTCAAAKTAGASGLPLVPGLARQCCIPCSPMPPKRRS</sequence>
<reference evidence="4" key="1">
    <citation type="submission" date="2009-08" db="EMBL/GenBank/DDBJ databases">
        <authorList>
            <person name="Weinstock G."/>
            <person name="Sodergren E."/>
            <person name="Clifton S."/>
            <person name="Fulton L."/>
            <person name="Fulton B."/>
            <person name="Courtney L."/>
            <person name="Fronick C."/>
            <person name="Harrison M."/>
            <person name="Strong C."/>
            <person name="Farmer C."/>
            <person name="Delahaunty K."/>
            <person name="Markovic C."/>
            <person name="Hall O."/>
            <person name="Minx P."/>
            <person name="Tomlinson C."/>
            <person name="Mitreva M."/>
            <person name="Nelson J."/>
            <person name="Hou S."/>
            <person name="Wollam A."/>
            <person name="Pepin K.H."/>
            <person name="Johnson M."/>
            <person name="Bhonagiri V."/>
            <person name="Nash W.E."/>
            <person name="Warren W."/>
            <person name="Chinwalla A."/>
            <person name="Mardis E.R."/>
            <person name="Wilson R.K."/>
        </authorList>
    </citation>
    <scope>NUCLEOTIDE SEQUENCE [LARGE SCALE GENOMIC DNA]</scope>
    <source>
        <strain evidence="4">A2-165</strain>
    </source>
</reference>
<dbReference type="InterPro" id="IPR002346">
    <property type="entry name" value="Mopterin_DH_FAD-bd"/>
</dbReference>
<dbReference type="AlphaFoldDB" id="C7H5L7"/>
<dbReference type="PROSITE" id="PS51387">
    <property type="entry name" value="FAD_PCMH"/>
    <property type="match status" value="1"/>
</dbReference>
<evidence type="ECO:0000259" key="3">
    <source>
        <dbReference type="PROSITE" id="PS51387"/>
    </source>
</evidence>
<dbReference type="InterPro" id="IPR036318">
    <property type="entry name" value="FAD-bd_PCMH-like_sf"/>
</dbReference>
<dbReference type="PANTHER" id="PTHR42659:SF9">
    <property type="entry name" value="XANTHINE DEHYDROGENASE FAD-BINDING SUBUNIT XDHB-RELATED"/>
    <property type="match status" value="1"/>
</dbReference>
<dbReference type="PATRIC" id="fig|411483.3.peg.1559"/>
<accession>C7H5L7</accession>
<dbReference type="PANTHER" id="PTHR42659">
    <property type="entry name" value="XANTHINE DEHYDROGENASE SUBUNIT C-RELATED"/>
    <property type="match status" value="1"/>
</dbReference>
<comment type="caution">
    <text evidence="4">The sequence shown here is derived from an EMBL/GenBank/DDBJ whole genome shotgun (WGS) entry which is preliminary data.</text>
</comment>
<keyword evidence="1" id="KW-0285">Flavoprotein</keyword>
<keyword evidence="2" id="KW-0560">Oxidoreductase</keyword>
<dbReference type="SUPFAM" id="SSF56176">
    <property type="entry name" value="FAD-binding/transporter-associated domain-like"/>
    <property type="match status" value="1"/>
</dbReference>
<dbReference type="HOGENOM" id="CLU_1033449_0_0_9"/>
<dbReference type="Gene3D" id="3.30.465.10">
    <property type="match status" value="1"/>
</dbReference>
<protein>
    <submittedName>
        <fullName evidence="4">FAD binding domain in molybdopterin dehydrogenase</fullName>
    </submittedName>
</protein>
<dbReference type="InterPro" id="IPR016166">
    <property type="entry name" value="FAD-bd_PCMH"/>
</dbReference>
<organism evidence="4 5">
    <name type="scientific">Faecalibacterium duncaniae (strain DSM 17677 / JCM 31915 / A2-165)</name>
    <name type="common">Faecalibacterium prausnitzii</name>
    <dbReference type="NCBI Taxonomy" id="411483"/>
    <lineage>
        <taxon>Bacteria</taxon>
        <taxon>Bacillati</taxon>
        <taxon>Bacillota</taxon>
        <taxon>Clostridia</taxon>
        <taxon>Eubacteriales</taxon>
        <taxon>Oscillospiraceae</taxon>
        <taxon>Faecalibacterium</taxon>
    </lineage>
</organism>
<gene>
    <name evidence="4" type="ORF">FAEPRAA2165_01587</name>
</gene>
<dbReference type="EMBL" id="ACOP02000044">
    <property type="protein sequence ID" value="EEU96809.1"/>
    <property type="molecule type" value="Genomic_DNA"/>
</dbReference>
<name>C7H5L7_FAED2</name>
<dbReference type="eggNOG" id="COG1319">
    <property type="taxonomic scope" value="Bacteria"/>
</dbReference>
<feature type="domain" description="FAD-binding PCMH-type" evidence="3">
    <location>
        <begin position="53"/>
        <end position="243"/>
    </location>
</feature>
<evidence type="ECO:0000313" key="5">
    <source>
        <dbReference type="Proteomes" id="UP000004619"/>
    </source>
</evidence>
<evidence type="ECO:0000256" key="1">
    <source>
        <dbReference type="ARBA" id="ARBA00022630"/>
    </source>
</evidence>
<dbReference type="Pfam" id="PF00941">
    <property type="entry name" value="FAD_binding_5"/>
    <property type="match status" value="1"/>
</dbReference>
<dbReference type="InterPro" id="IPR016169">
    <property type="entry name" value="FAD-bd_PCMH_sub2"/>
</dbReference>
<dbReference type="InterPro" id="IPR051312">
    <property type="entry name" value="Diverse_Substr_Oxidored"/>
</dbReference>
<evidence type="ECO:0000313" key="4">
    <source>
        <dbReference type="EMBL" id="EEU96809.1"/>
    </source>
</evidence>
<dbReference type="GO" id="GO:0016491">
    <property type="term" value="F:oxidoreductase activity"/>
    <property type="evidence" value="ECO:0007669"/>
    <property type="project" value="UniProtKB-KW"/>
</dbReference>
<keyword evidence="5" id="KW-1185">Reference proteome</keyword>
<dbReference type="Proteomes" id="UP000004619">
    <property type="component" value="Unassembled WGS sequence"/>
</dbReference>
<evidence type="ECO:0000256" key="2">
    <source>
        <dbReference type="ARBA" id="ARBA00023002"/>
    </source>
</evidence>
<proteinExistence type="predicted"/>